<reference evidence="3" key="1">
    <citation type="submission" date="2019-04" db="EMBL/GenBank/DDBJ databases">
        <title>Friends and foes A comparative genomics studyof 23 Aspergillus species from section Flavi.</title>
        <authorList>
            <consortium name="DOE Joint Genome Institute"/>
            <person name="Kjaerbolling I."/>
            <person name="Vesth T."/>
            <person name="Frisvad J.C."/>
            <person name="Nybo J.L."/>
            <person name="Theobald S."/>
            <person name="Kildgaard S."/>
            <person name="Isbrandt T."/>
            <person name="Kuo A."/>
            <person name="Sato A."/>
            <person name="Lyhne E.K."/>
            <person name="Kogle M.E."/>
            <person name="Wiebenga A."/>
            <person name="Kun R.S."/>
            <person name="Lubbers R.J."/>
            <person name="Makela M.R."/>
            <person name="Barry K."/>
            <person name="Chovatia M."/>
            <person name="Clum A."/>
            <person name="Daum C."/>
            <person name="Haridas S."/>
            <person name="He G."/>
            <person name="LaButti K."/>
            <person name="Lipzen A."/>
            <person name="Mondo S."/>
            <person name="Riley R."/>
            <person name="Salamov A."/>
            <person name="Simmons B.A."/>
            <person name="Magnuson J.K."/>
            <person name="Henrissat B."/>
            <person name="Mortensen U.H."/>
            <person name="Larsen T.O."/>
            <person name="Devries R.P."/>
            <person name="Grigoriev I.V."/>
            <person name="Machida M."/>
            <person name="Baker S.E."/>
            <person name="Andersen M.R."/>
        </authorList>
    </citation>
    <scope>NUCLEOTIDE SEQUENCE [LARGE SCALE GENOMIC DNA]</scope>
    <source>
        <strain evidence="3">CBS 553.77</strain>
    </source>
</reference>
<evidence type="ECO:0000256" key="1">
    <source>
        <dbReference type="SAM" id="Phobius"/>
    </source>
</evidence>
<keyword evidence="1" id="KW-0812">Transmembrane</keyword>
<dbReference type="EMBL" id="ML739060">
    <property type="protein sequence ID" value="KAE8355036.1"/>
    <property type="molecule type" value="Genomic_DNA"/>
</dbReference>
<accession>A0A5N6ZDQ3</accession>
<keyword evidence="1" id="KW-0472">Membrane</keyword>
<evidence type="ECO:0000313" key="3">
    <source>
        <dbReference type="Proteomes" id="UP000327118"/>
    </source>
</evidence>
<keyword evidence="1" id="KW-1133">Transmembrane helix</keyword>
<protein>
    <submittedName>
        <fullName evidence="2">Uncharacterized protein</fullName>
    </submittedName>
</protein>
<gene>
    <name evidence="2" type="ORF">BDV28DRAFT_129791</name>
</gene>
<organism evidence="2 3">
    <name type="scientific">Aspergillus coremiiformis</name>
    <dbReference type="NCBI Taxonomy" id="138285"/>
    <lineage>
        <taxon>Eukaryota</taxon>
        <taxon>Fungi</taxon>
        <taxon>Dikarya</taxon>
        <taxon>Ascomycota</taxon>
        <taxon>Pezizomycotina</taxon>
        <taxon>Eurotiomycetes</taxon>
        <taxon>Eurotiomycetidae</taxon>
        <taxon>Eurotiales</taxon>
        <taxon>Aspergillaceae</taxon>
        <taxon>Aspergillus</taxon>
        <taxon>Aspergillus subgen. Circumdati</taxon>
    </lineage>
</organism>
<evidence type="ECO:0000313" key="2">
    <source>
        <dbReference type="EMBL" id="KAE8355036.1"/>
    </source>
</evidence>
<proteinExistence type="predicted"/>
<dbReference type="AlphaFoldDB" id="A0A5N6ZDQ3"/>
<sequence length="68" mass="8198">MNLSSFSTPRFKLNLIPFQHNNYKNIPLHIIYPALLLIFRSFDTRKRTELVLLFLFVYFFAYIILSNI</sequence>
<keyword evidence="3" id="KW-1185">Reference proteome</keyword>
<name>A0A5N6ZDQ3_9EURO</name>
<feature type="transmembrane region" description="Helical" evidence="1">
    <location>
        <begin position="26"/>
        <end position="42"/>
    </location>
</feature>
<dbReference type="Proteomes" id="UP000327118">
    <property type="component" value="Unassembled WGS sequence"/>
</dbReference>
<feature type="transmembrane region" description="Helical" evidence="1">
    <location>
        <begin position="49"/>
        <end position="65"/>
    </location>
</feature>